<keyword evidence="6 8" id="KW-1133">Transmembrane helix</keyword>
<dbReference type="InterPro" id="IPR004762">
    <property type="entry name" value="Amino_acid_permease_fungi"/>
</dbReference>
<feature type="transmembrane region" description="Helical" evidence="8">
    <location>
        <begin position="306"/>
        <end position="327"/>
    </location>
</feature>
<feature type="transmembrane region" description="Helical" evidence="8">
    <location>
        <begin position="190"/>
        <end position="210"/>
    </location>
</feature>
<comment type="similarity">
    <text evidence="2">Belongs to the amino acid-polyamine-organocation (APC) superfamily. YAT (TC 2.A.3.10) family.</text>
</comment>
<organism evidence="10 11">
    <name type="scientific">Eremothecium sinecaudum</name>
    <dbReference type="NCBI Taxonomy" id="45286"/>
    <lineage>
        <taxon>Eukaryota</taxon>
        <taxon>Fungi</taxon>
        <taxon>Dikarya</taxon>
        <taxon>Ascomycota</taxon>
        <taxon>Saccharomycotina</taxon>
        <taxon>Saccharomycetes</taxon>
        <taxon>Saccharomycetales</taxon>
        <taxon>Saccharomycetaceae</taxon>
        <taxon>Eremothecium</taxon>
    </lineage>
</organism>
<dbReference type="InterPro" id="IPR050524">
    <property type="entry name" value="APC_YAT"/>
</dbReference>
<keyword evidence="7 8" id="KW-0472">Membrane</keyword>
<dbReference type="RefSeq" id="XP_017989373.1">
    <property type="nucleotide sequence ID" value="XM_018133884.1"/>
</dbReference>
<keyword evidence="11" id="KW-1185">Reference proteome</keyword>
<dbReference type="GeneID" id="28725727"/>
<feature type="transmembrane region" description="Helical" evidence="8">
    <location>
        <begin position="484"/>
        <end position="505"/>
    </location>
</feature>
<dbReference type="GO" id="GO:0015171">
    <property type="term" value="F:amino acid transmembrane transporter activity"/>
    <property type="evidence" value="ECO:0007669"/>
    <property type="project" value="TreeGrafter"/>
</dbReference>
<dbReference type="GO" id="GO:0016020">
    <property type="term" value="C:membrane"/>
    <property type="evidence" value="ECO:0007669"/>
    <property type="project" value="UniProtKB-SubCell"/>
</dbReference>
<dbReference type="NCBIfam" id="TIGR00913">
    <property type="entry name" value="2A0310"/>
    <property type="match status" value="1"/>
</dbReference>
<evidence type="ECO:0000256" key="8">
    <source>
        <dbReference type="SAM" id="Phobius"/>
    </source>
</evidence>
<dbReference type="PIRSF" id="PIRSF006060">
    <property type="entry name" value="AA_transporter"/>
    <property type="match status" value="1"/>
</dbReference>
<evidence type="ECO:0000256" key="4">
    <source>
        <dbReference type="ARBA" id="ARBA00022692"/>
    </source>
</evidence>
<comment type="subcellular location">
    <subcellularLocation>
        <location evidence="1">Membrane</location>
        <topology evidence="1">Multi-pass membrane protein</topology>
    </subcellularLocation>
</comment>
<dbReference type="Pfam" id="PF00324">
    <property type="entry name" value="AA_permease"/>
    <property type="match status" value="1"/>
</dbReference>
<accession>A0A0X8HVS3</accession>
<dbReference type="PANTHER" id="PTHR43341:SF17">
    <property type="entry name" value="GENERAL AMINO ACID PERMEASE AGP1-RELATED"/>
    <property type="match status" value="1"/>
</dbReference>
<evidence type="ECO:0000256" key="3">
    <source>
        <dbReference type="ARBA" id="ARBA00022448"/>
    </source>
</evidence>
<evidence type="ECO:0000256" key="6">
    <source>
        <dbReference type="ARBA" id="ARBA00022989"/>
    </source>
</evidence>
<evidence type="ECO:0000256" key="1">
    <source>
        <dbReference type="ARBA" id="ARBA00004141"/>
    </source>
</evidence>
<keyword evidence="4 8" id="KW-0812">Transmembrane</keyword>
<evidence type="ECO:0000256" key="2">
    <source>
        <dbReference type="ARBA" id="ARBA00006983"/>
    </source>
</evidence>
<dbReference type="AlphaFoldDB" id="A0A0X8HVS3"/>
<feature type="transmembrane region" description="Helical" evidence="8">
    <location>
        <begin position="152"/>
        <end position="170"/>
    </location>
</feature>
<feature type="transmembrane region" description="Helical" evidence="8">
    <location>
        <begin position="432"/>
        <end position="454"/>
    </location>
</feature>
<feature type="transmembrane region" description="Helical" evidence="8">
    <location>
        <begin position="222"/>
        <end position="239"/>
    </location>
</feature>
<evidence type="ECO:0000259" key="9">
    <source>
        <dbReference type="Pfam" id="PF00324"/>
    </source>
</evidence>
<feature type="transmembrane region" description="Helical" evidence="8">
    <location>
        <begin position="408"/>
        <end position="426"/>
    </location>
</feature>
<feature type="domain" description="Amino acid permease/ SLC12A" evidence="9">
    <location>
        <begin position="78"/>
        <end position="540"/>
    </location>
</feature>
<proteinExistence type="inferred from homology"/>
<dbReference type="InterPro" id="IPR004841">
    <property type="entry name" value="AA-permease/SLC12A_dom"/>
</dbReference>
<evidence type="ECO:0000256" key="5">
    <source>
        <dbReference type="ARBA" id="ARBA00022970"/>
    </source>
</evidence>
<protein>
    <submittedName>
        <fullName evidence="10">HGR038Cp</fullName>
    </submittedName>
</protein>
<dbReference type="FunFam" id="1.20.1740.10:FF:000017">
    <property type="entry name" value="Amino acid permease"/>
    <property type="match status" value="1"/>
</dbReference>
<feature type="transmembrane region" description="Helical" evidence="8">
    <location>
        <begin position="78"/>
        <end position="96"/>
    </location>
</feature>
<dbReference type="OrthoDB" id="3900342at2759"/>
<feature type="transmembrane region" description="Helical" evidence="8">
    <location>
        <begin position="517"/>
        <end position="536"/>
    </location>
</feature>
<dbReference type="Gene3D" id="1.20.1740.10">
    <property type="entry name" value="Amino acid/polyamine transporter I"/>
    <property type="match status" value="1"/>
</dbReference>
<gene>
    <name evidence="10" type="ORF">AW171_hschr74412</name>
</gene>
<keyword evidence="3" id="KW-0813">Transport</keyword>
<evidence type="ECO:0000256" key="7">
    <source>
        <dbReference type="ARBA" id="ARBA00023136"/>
    </source>
</evidence>
<dbReference type="EMBL" id="CP014247">
    <property type="protein sequence ID" value="AMD22377.1"/>
    <property type="molecule type" value="Genomic_DNA"/>
</dbReference>
<dbReference type="PANTHER" id="PTHR43341">
    <property type="entry name" value="AMINO ACID PERMEASE"/>
    <property type="match status" value="1"/>
</dbReference>
<name>A0A0X8HVS3_9SACH</name>
<sequence length="588" mass="64912">MLGFVSDKPMATTTVAQDSSSSTNSAVIAEKSQLQRFKDSFKRAHGTEKDDHAIEEQGFGSELSMAQKKLKQNIKTRHLTMISLGTGIGTGLLVATGKALHYGGPGGLFIGFLSSSTMLYCVVQACCELGVAYSGLPGNYNVYPTFLVDRGFGFAVSLVYGLQWSIVLPLELVTASMTIKYWTDTVNPDVFVAIFYVFIIGIHFFGSRGYAEAEFVFNSMKVILMAGFVIMGIALNSGASNQGYIGARYWRDPGSFAGPHHIDAFKGLCSVWVQSAFAYGGSEFIALTAAEQANPGESVPRATKRWVYRVVFVFLLPILLVCFLVPFDSDKLLDSPSNPSSHASPFVLAAEFHGVKFIPHIINFIILTSVISVGNSAMYSAPRILLSLAENGLCPKSFTYVDREGRPLVTMIVVCIFGLISFAAASENQESIFTWLSAIAGLSQLFTWTAISLSHVRFRSAMKKQGRSLGELGYKAKTGSIGSYYAIFFNIVVLVAQFWVAISPIGNGGKLNAEKFFQNYLAFPCLCLFYFGYKIYNRETKIIIPADKIDLQCHRQIFDEEIIKEEKLERKNRMKSASFTKRLFDFWC</sequence>
<dbReference type="Proteomes" id="UP000243052">
    <property type="component" value="Chromosome vii"/>
</dbReference>
<reference evidence="10 11" key="1">
    <citation type="submission" date="2016-01" db="EMBL/GenBank/DDBJ databases">
        <title>Genome sequence of the yeast Holleya sinecauda.</title>
        <authorList>
            <person name="Dietrich F.S."/>
        </authorList>
    </citation>
    <scope>NUCLEOTIDE SEQUENCE [LARGE SCALE GENOMIC DNA]</scope>
    <source>
        <strain evidence="10 11">ATCC 58844</strain>
    </source>
</reference>
<evidence type="ECO:0000313" key="11">
    <source>
        <dbReference type="Proteomes" id="UP000243052"/>
    </source>
</evidence>
<keyword evidence="5" id="KW-0029">Amino-acid transport</keyword>
<evidence type="ECO:0000313" key="10">
    <source>
        <dbReference type="EMBL" id="AMD22377.1"/>
    </source>
</evidence>